<dbReference type="InterPro" id="IPR015018">
    <property type="entry name" value="DUF1905"/>
</dbReference>
<dbReference type="SUPFAM" id="SSF141694">
    <property type="entry name" value="AF2212/PG0164-like"/>
    <property type="match status" value="1"/>
</dbReference>
<evidence type="ECO:0000313" key="1">
    <source>
        <dbReference type="EMBL" id="SDX67772.1"/>
    </source>
</evidence>
<organism evidence="1 2">
    <name type="scientific">Hydrobacter penzbergensis</name>
    <dbReference type="NCBI Taxonomy" id="1235997"/>
    <lineage>
        <taxon>Bacteria</taxon>
        <taxon>Pseudomonadati</taxon>
        <taxon>Bacteroidota</taxon>
        <taxon>Chitinophagia</taxon>
        <taxon>Chitinophagales</taxon>
        <taxon>Chitinophagaceae</taxon>
        <taxon>Hydrobacter</taxon>
    </lineage>
</organism>
<sequence length="170" mass="18940">MVQFTATIAQFAAQGEKTGWTYIVVPADVAEQMNPGVRKSYRVKGKLDAHPIKSVAILPMGGGEFIMPLNASMRRAIHKKKGAMVKVQLQIDQAPLELPPGFMECLDDEPKAKKAFDALKLSHRNYFIKWMGGVKGEAARAKRMVMVINALLKGYGFAEMFQEQKKEREG</sequence>
<name>A0A8X8IJD9_9BACT</name>
<dbReference type="Pfam" id="PF13376">
    <property type="entry name" value="OmdA"/>
    <property type="match status" value="1"/>
</dbReference>
<evidence type="ECO:0000313" key="2">
    <source>
        <dbReference type="Proteomes" id="UP000198711"/>
    </source>
</evidence>
<dbReference type="EMBL" id="FNNO01000025">
    <property type="protein sequence ID" value="SDX67772.1"/>
    <property type="molecule type" value="Genomic_DNA"/>
</dbReference>
<proteinExistence type="predicted"/>
<dbReference type="InterPro" id="IPR037079">
    <property type="entry name" value="AF2212/PG0164-like_sf"/>
</dbReference>
<dbReference type="AlphaFoldDB" id="A0A8X8IJD9"/>
<dbReference type="Proteomes" id="UP000198711">
    <property type="component" value="Unassembled WGS sequence"/>
</dbReference>
<dbReference type="Gene3D" id="2.40.30.100">
    <property type="entry name" value="AF2212/PG0164-like"/>
    <property type="match status" value="1"/>
</dbReference>
<comment type="caution">
    <text evidence="1">The sequence shown here is derived from an EMBL/GenBank/DDBJ whole genome shotgun (WGS) entry which is preliminary data.</text>
</comment>
<dbReference type="Pfam" id="PF08922">
    <property type="entry name" value="DUF1905"/>
    <property type="match status" value="1"/>
</dbReference>
<keyword evidence="2" id="KW-1185">Reference proteome</keyword>
<reference evidence="1 2" key="1">
    <citation type="submission" date="2016-10" db="EMBL/GenBank/DDBJ databases">
        <authorList>
            <person name="Varghese N."/>
            <person name="Submissions S."/>
        </authorList>
    </citation>
    <scope>NUCLEOTIDE SEQUENCE [LARGE SCALE GENOMIC DNA]</scope>
    <source>
        <strain evidence="1 2">DSM 25353</strain>
    </source>
</reference>
<dbReference type="RefSeq" id="WP_092727031.1">
    <property type="nucleotide sequence ID" value="NZ_FNNO01000025.1"/>
</dbReference>
<accession>A0A8X8IJD9</accession>
<protein>
    <submittedName>
        <fullName evidence="1">Bacteriocin-protection, YdeI or OmpD-Associated</fullName>
    </submittedName>
</protein>
<gene>
    <name evidence="1" type="ORF">SAMN05444410_12512</name>
</gene>